<proteinExistence type="predicted"/>
<comment type="caution">
    <text evidence="2">The sequence shown here is derived from an EMBL/GenBank/DDBJ whole genome shotgun (WGS) entry which is preliminary data.</text>
</comment>
<dbReference type="AlphaFoldDB" id="A0A1X2IRY0"/>
<reference evidence="2 3" key="1">
    <citation type="submission" date="2016-07" db="EMBL/GenBank/DDBJ databases">
        <title>Pervasive Adenine N6-methylation of Active Genes in Fungi.</title>
        <authorList>
            <consortium name="DOE Joint Genome Institute"/>
            <person name="Mondo S.J."/>
            <person name="Dannebaum R.O."/>
            <person name="Kuo R.C."/>
            <person name="Labutti K."/>
            <person name="Haridas S."/>
            <person name="Kuo A."/>
            <person name="Salamov A."/>
            <person name="Ahrendt S.R."/>
            <person name="Lipzen A."/>
            <person name="Sullivan W."/>
            <person name="Andreopoulos W.B."/>
            <person name="Clum A."/>
            <person name="Lindquist E."/>
            <person name="Daum C."/>
            <person name="Ramamoorthy G.K."/>
            <person name="Gryganskyi A."/>
            <person name="Culley D."/>
            <person name="Magnuson J.K."/>
            <person name="James T.Y."/>
            <person name="O'Malley M.A."/>
            <person name="Stajich J.E."/>
            <person name="Spatafora J.W."/>
            <person name="Visel A."/>
            <person name="Grigoriev I.V."/>
        </authorList>
    </citation>
    <scope>NUCLEOTIDE SEQUENCE [LARGE SCALE GENOMIC DNA]</scope>
    <source>
        <strain evidence="2 3">NRRL 1336</strain>
    </source>
</reference>
<keyword evidence="3" id="KW-1185">Reference proteome</keyword>
<dbReference type="EMBL" id="MCGE01000005">
    <property type="protein sequence ID" value="ORZ21281.1"/>
    <property type="molecule type" value="Genomic_DNA"/>
</dbReference>
<evidence type="ECO:0000313" key="3">
    <source>
        <dbReference type="Proteomes" id="UP000193560"/>
    </source>
</evidence>
<dbReference type="Proteomes" id="UP000193560">
    <property type="component" value="Unassembled WGS sequence"/>
</dbReference>
<feature type="transmembrane region" description="Helical" evidence="1">
    <location>
        <begin position="6"/>
        <end position="28"/>
    </location>
</feature>
<keyword evidence="1" id="KW-1133">Transmembrane helix</keyword>
<feature type="non-terminal residue" evidence="2">
    <location>
        <position position="1"/>
    </location>
</feature>
<organism evidence="2 3">
    <name type="scientific">Absidia repens</name>
    <dbReference type="NCBI Taxonomy" id="90262"/>
    <lineage>
        <taxon>Eukaryota</taxon>
        <taxon>Fungi</taxon>
        <taxon>Fungi incertae sedis</taxon>
        <taxon>Mucoromycota</taxon>
        <taxon>Mucoromycotina</taxon>
        <taxon>Mucoromycetes</taxon>
        <taxon>Mucorales</taxon>
        <taxon>Cunninghamellaceae</taxon>
        <taxon>Absidia</taxon>
    </lineage>
</organism>
<name>A0A1X2IRY0_9FUNG</name>
<keyword evidence="1" id="KW-0812">Transmembrane</keyword>
<gene>
    <name evidence="2" type="ORF">BCR42DRAFT_407214</name>
</gene>
<evidence type="ECO:0000256" key="1">
    <source>
        <dbReference type="SAM" id="Phobius"/>
    </source>
</evidence>
<protein>
    <submittedName>
        <fullName evidence="2">Uncharacterized protein</fullName>
    </submittedName>
</protein>
<feature type="non-terminal residue" evidence="2">
    <location>
        <position position="175"/>
    </location>
</feature>
<evidence type="ECO:0000313" key="2">
    <source>
        <dbReference type="EMBL" id="ORZ21281.1"/>
    </source>
</evidence>
<sequence>VLSYSWFLISNIYVKISIPSLFVIIHTYQVRGYSSRPNNCTLSLPSISLHWLCFTWSTIKIKGYSSIYSIIHYFIPSSRTLPIIHYHLQSFIIIEIYYYNIRFSSFYYKNPLSFYSIKNHINCITYLLLSLFTNISSLSAESQSPSNKYGPNDIASPLDRKINIIFQFVILSASQ</sequence>
<keyword evidence="1" id="KW-0472">Membrane</keyword>
<accession>A0A1X2IRY0</accession>